<dbReference type="PANTHER" id="PTHR46825:SF12">
    <property type="entry name" value="PENICILLIN-BINDING PROTEIN 4"/>
    <property type="match status" value="1"/>
</dbReference>
<evidence type="ECO:0000313" key="2">
    <source>
        <dbReference type="EMBL" id="GGS36064.1"/>
    </source>
</evidence>
<keyword evidence="3" id="KW-1185">Reference proteome</keyword>
<proteinExistence type="predicted"/>
<dbReference type="InterPro" id="IPR050491">
    <property type="entry name" value="AmpC-like"/>
</dbReference>
<dbReference type="InterPro" id="IPR001466">
    <property type="entry name" value="Beta-lactam-related"/>
</dbReference>
<sequence length="415" mass="44429">MRLYDVPAVSVAARQDGVEPWAHAYGTTISGGTEAVSPSTIFQACSISKHVAAFGALRLVDQGVLDLDENIEAYLTSWRLPESGGWRPVVTVRQLLAHTAGLSYNWFRGFGQGEAVPTITEVLRGQGPATSPPVRATMLPGSGFRYSGSHYAVLQQLMEDVTGSGFAELMRSLVLEPLGMADSSYDQDFPHRHNQVARGHHLDGTPLRGGWRTQPELAGAGLWTTPSDLTRVGVEIAHAVASRSALLSHGLATEMITPQVPGGSGLGTSVVDDGHLRFGHTGGNAGYGCWLFTWPATDTTVAVMVNNEMAEEVLLAVLAAAEHHHGRTGSAPHRTPADLTGTYLARDGYTVRITNDGDNLILHAPGQPPLGLRTLPDGRFRAIALDCELTVVARDGEIVLRLRQQDMTLTATRQP</sequence>
<reference evidence="2" key="2">
    <citation type="submission" date="2020-09" db="EMBL/GenBank/DDBJ databases">
        <authorList>
            <person name="Sun Q."/>
            <person name="Ohkuma M."/>
        </authorList>
    </citation>
    <scope>NUCLEOTIDE SEQUENCE</scope>
    <source>
        <strain evidence="2">JCM 3276</strain>
    </source>
</reference>
<dbReference type="InterPro" id="IPR012338">
    <property type="entry name" value="Beta-lactam/transpept-like"/>
</dbReference>
<dbReference type="SUPFAM" id="SSF56601">
    <property type="entry name" value="beta-lactamase/transpeptidase-like"/>
    <property type="match status" value="1"/>
</dbReference>
<accession>A0A918GHZ7</accession>
<dbReference type="Pfam" id="PF00144">
    <property type="entry name" value="Beta-lactamase"/>
    <property type="match status" value="1"/>
</dbReference>
<feature type="domain" description="Beta-lactamase-related" evidence="1">
    <location>
        <begin position="4"/>
        <end position="308"/>
    </location>
</feature>
<organism evidence="2 3">
    <name type="scientific">Actinokineospora fastidiosa</name>
    <dbReference type="NCBI Taxonomy" id="1816"/>
    <lineage>
        <taxon>Bacteria</taxon>
        <taxon>Bacillati</taxon>
        <taxon>Actinomycetota</taxon>
        <taxon>Actinomycetes</taxon>
        <taxon>Pseudonocardiales</taxon>
        <taxon>Pseudonocardiaceae</taxon>
        <taxon>Actinokineospora</taxon>
    </lineage>
</organism>
<evidence type="ECO:0000313" key="3">
    <source>
        <dbReference type="Proteomes" id="UP000660680"/>
    </source>
</evidence>
<protein>
    <recommendedName>
        <fullName evidence="1">Beta-lactamase-related domain-containing protein</fullName>
    </recommendedName>
</protein>
<comment type="caution">
    <text evidence="2">The sequence shown here is derived from an EMBL/GenBank/DDBJ whole genome shotgun (WGS) entry which is preliminary data.</text>
</comment>
<dbReference type="AlphaFoldDB" id="A0A918GHZ7"/>
<dbReference type="Proteomes" id="UP000660680">
    <property type="component" value="Unassembled WGS sequence"/>
</dbReference>
<dbReference type="Gene3D" id="3.40.710.10">
    <property type="entry name" value="DD-peptidase/beta-lactamase superfamily"/>
    <property type="match status" value="1"/>
</dbReference>
<gene>
    <name evidence="2" type="ORF">GCM10010171_33360</name>
</gene>
<dbReference type="EMBL" id="BMRB01000002">
    <property type="protein sequence ID" value="GGS36064.1"/>
    <property type="molecule type" value="Genomic_DNA"/>
</dbReference>
<dbReference type="PANTHER" id="PTHR46825">
    <property type="entry name" value="D-ALANYL-D-ALANINE-CARBOXYPEPTIDASE/ENDOPEPTIDASE AMPH"/>
    <property type="match status" value="1"/>
</dbReference>
<name>A0A918GHZ7_9PSEU</name>
<dbReference type="RefSeq" id="WP_189211291.1">
    <property type="nucleotide sequence ID" value="NZ_BMRB01000002.1"/>
</dbReference>
<evidence type="ECO:0000259" key="1">
    <source>
        <dbReference type="Pfam" id="PF00144"/>
    </source>
</evidence>
<reference evidence="2" key="1">
    <citation type="journal article" date="2014" name="Int. J. Syst. Evol. Microbiol.">
        <title>Complete genome sequence of Corynebacterium casei LMG S-19264T (=DSM 44701T), isolated from a smear-ripened cheese.</title>
        <authorList>
            <consortium name="US DOE Joint Genome Institute (JGI-PGF)"/>
            <person name="Walter F."/>
            <person name="Albersmeier A."/>
            <person name="Kalinowski J."/>
            <person name="Ruckert C."/>
        </authorList>
    </citation>
    <scope>NUCLEOTIDE SEQUENCE</scope>
    <source>
        <strain evidence="2">JCM 3276</strain>
    </source>
</reference>